<evidence type="ECO:0000313" key="2">
    <source>
        <dbReference type="Proteomes" id="UP000276133"/>
    </source>
</evidence>
<dbReference type="AlphaFoldDB" id="A0A3M7SPF5"/>
<protein>
    <submittedName>
        <fullName evidence="1">Uncharacterized protein</fullName>
    </submittedName>
</protein>
<keyword evidence="2" id="KW-1185">Reference proteome</keyword>
<organism evidence="1 2">
    <name type="scientific">Brachionus plicatilis</name>
    <name type="common">Marine rotifer</name>
    <name type="synonym">Brachionus muelleri</name>
    <dbReference type="NCBI Taxonomy" id="10195"/>
    <lineage>
        <taxon>Eukaryota</taxon>
        <taxon>Metazoa</taxon>
        <taxon>Spiralia</taxon>
        <taxon>Gnathifera</taxon>
        <taxon>Rotifera</taxon>
        <taxon>Eurotatoria</taxon>
        <taxon>Monogononta</taxon>
        <taxon>Pseudotrocha</taxon>
        <taxon>Ploima</taxon>
        <taxon>Brachionidae</taxon>
        <taxon>Brachionus</taxon>
    </lineage>
</organism>
<comment type="caution">
    <text evidence="1">The sequence shown here is derived from an EMBL/GenBank/DDBJ whole genome shotgun (WGS) entry which is preliminary data.</text>
</comment>
<accession>A0A3M7SPF5</accession>
<dbReference type="Proteomes" id="UP000276133">
    <property type="component" value="Unassembled WGS sequence"/>
</dbReference>
<dbReference type="OrthoDB" id="10191950at2759"/>
<evidence type="ECO:0000313" key="1">
    <source>
        <dbReference type="EMBL" id="RNA37616.1"/>
    </source>
</evidence>
<name>A0A3M7SPF5_BRAPC</name>
<gene>
    <name evidence="1" type="ORF">BpHYR1_009830</name>
</gene>
<dbReference type="EMBL" id="REGN01001016">
    <property type="protein sequence ID" value="RNA37616.1"/>
    <property type="molecule type" value="Genomic_DNA"/>
</dbReference>
<reference evidence="1 2" key="1">
    <citation type="journal article" date="2018" name="Sci. Rep.">
        <title>Genomic signatures of local adaptation to the degree of environmental predictability in rotifers.</title>
        <authorList>
            <person name="Franch-Gras L."/>
            <person name="Hahn C."/>
            <person name="Garcia-Roger E.M."/>
            <person name="Carmona M.J."/>
            <person name="Serra M."/>
            <person name="Gomez A."/>
        </authorList>
    </citation>
    <scope>NUCLEOTIDE SEQUENCE [LARGE SCALE GENOMIC DNA]</scope>
    <source>
        <strain evidence="1">HYR1</strain>
    </source>
</reference>
<sequence>MNNINSLNCVKNIYYGKKSETNCLLTSTYNGFRKTGSQKKDSNYWSGRFKCLNKNCTVLKANIRNEPQITDDVIINFCVVKKKINHNSLEIKQKLNGQERENLALKAIADGSDVLRSNIILKRSETNQSIREIISKNLLAVTKYQQRNRDRIYTDISADSIASKFVFDQNCLLINDVARLNSFIQEINLEKNIKSKVNKDAIF</sequence>
<proteinExistence type="predicted"/>